<keyword evidence="3" id="KW-1133">Transmembrane helix</keyword>
<dbReference type="PANTHER" id="PTHR45710">
    <property type="entry name" value="C-TYPE LECTIN DOMAIN-CONTAINING PROTEIN 180"/>
    <property type="match status" value="1"/>
</dbReference>
<keyword evidence="3" id="KW-0472">Membrane</keyword>
<evidence type="ECO:0000313" key="5">
    <source>
        <dbReference type="EMBL" id="DBA14878.1"/>
    </source>
</evidence>
<protein>
    <recommendedName>
        <fullName evidence="4">C-type lectin domain-containing protein</fullName>
    </recommendedName>
</protein>
<comment type="subcellular location">
    <subcellularLocation>
        <location evidence="1">Cell membrane</location>
        <topology evidence="1">Single-pass type II membrane protein</topology>
    </subcellularLocation>
</comment>
<dbReference type="GO" id="GO:0030246">
    <property type="term" value="F:carbohydrate binding"/>
    <property type="evidence" value="ECO:0007669"/>
    <property type="project" value="UniProtKB-KW"/>
</dbReference>
<reference evidence="5" key="1">
    <citation type="thesis" date="2020" institute="ProQuest LLC" country="789 East Eisenhower Parkway, Ann Arbor, MI, USA">
        <title>Comparative Genomics and Chromosome Evolution.</title>
        <authorList>
            <person name="Mudd A.B."/>
        </authorList>
    </citation>
    <scope>NUCLEOTIDE SEQUENCE</scope>
    <source>
        <strain evidence="5">1538</strain>
        <tissue evidence="5">Blood</tissue>
    </source>
</reference>
<dbReference type="EMBL" id="DYDO01000012">
    <property type="protein sequence ID" value="DBA14878.1"/>
    <property type="molecule type" value="Genomic_DNA"/>
</dbReference>
<dbReference type="GO" id="GO:0005886">
    <property type="term" value="C:plasma membrane"/>
    <property type="evidence" value="ECO:0007669"/>
    <property type="project" value="UniProtKB-SubCell"/>
</dbReference>
<dbReference type="AlphaFoldDB" id="A0AAV2ZM05"/>
<evidence type="ECO:0000256" key="1">
    <source>
        <dbReference type="ARBA" id="ARBA00004401"/>
    </source>
</evidence>
<gene>
    <name evidence="5" type="ORF">GDO54_004155</name>
</gene>
<feature type="domain" description="C-type lectin" evidence="4">
    <location>
        <begin position="92"/>
        <end position="160"/>
    </location>
</feature>
<dbReference type="InterPro" id="IPR050828">
    <property type="entry name" value="C-type_lectin/matrix_domain"/>
</dbReference>
<keyword evidence="3" id="KW-0812">Transmembrane</keyword>
<keyword evidence="6" id="KW-1185">Reference proteome</keyword>
<evidence type="ECO:0000259" key="4">
    <source>
        <dbReference type="PROSITE" id="PS50041"/>
    </source>
</evidence>
<dbReference type="InterPro" id="IPR033992">
    <property type="entry name" value="NKR-like_CTLD"/>
</dbReference>
<feature type="transmembrane region" description="Helical" evidence="3">
    <location>
        <begin position="50"/>
        <end position="71"/>
    </location>
</feature>
<sequence>MGLGTHNTQPDINQAEQGFLQACNEKQNYTYNEKKEPFYKCWSTTVPMKYVVIGATGGTILVIILSTVIAVQHPAEILSTICVQCKDGWILYKNKCYYFSDNYRSWDKSLEFCKSQNSSLAIIDNTEELAFLNRFKGIGNHWIGLSRKEDDSGWVWTNGTLYFEDIFQIERLAGNLERVYLNHDGVKSNIEKGEKKWICSHYGFGWS</sequence>
<dbReference type="Pfam" id="PF00059">
    <property type="entry name" value="Lectin_C"/>
    <property type="match status" value="1"/>
</dbReference>
<proteinExistence type="predicted"/>
<dbReference type="SMART" id="SM00034">
    <property type="entry name" value="CLECT"/>
    <property type="match status" value="1"/>
</dbReference>
<evidence type="ECO:0000313" key="6">
    <source>
        <dbReference type="Proteomes" id="UP001181693"/>
    </source>
</evidence>
<dbReference type="PROSITE" id="PS50041">
    <property type="entry name" value="C_TYPE_LECTIN_2"/>
    <property type="match status" value="1"/>
</dbReference>
<accession>A0AAV2ZM05</accession>
<dbReference type="CDD" id="cd03593">
    <property type="entry name" value="CLECT_NK_receptors_like"/>
    <property type="match status" value="1"/>
</dbReference>
<dbReference type="InterPro" id="IPR016187">
    <property type="entry name" value="CTDL_fold"/>
</dbReference>
<dbReference type="InterPro" id="IPR001304">
    <property type="entry name" value="C-type_lectin-like"/>
</dbReference>
<dbReference type="InterPro" id="IPR016186">
    <property type="entry name" value="C-type_lectin-like/link_sf"/>
</dbReference>
<dbReference type="PANTHER" id="PTHR45710:SF8">
    <property type="entry name" value="RERATING FAMILY MEMBER 4"/>
    <property type="match status" value="1"/>
</dbReference>
<dbReference type="Gene3D" id="3.10.100.10">
    <property type="entry name" value="Mannose-Binding Protein A, subunit A"/>
    <property type="match status" value="1"/>
</dbReference>
<comment type="caution">
    <text evidence="5">The sequence shown here is derived from an EMBL/GenBank/DDBJ whole genome shotgun (WGS) entry which is preliminary data.</text>
</comment>
<keyword evidence="2" id="KW-0430">Lectin</keyword>
<dbReference type="Proteomes" id="UP001181693">
    <property type="component" value="Unassembled WGS sequence"/>
</dbReference>
<evidence type="ECO:0000256" key="2">
    <source>
        <dbReference type="ARBA" id="ARBA00022734"/>
    </source>
</evidence>
<evidence type="ECO:0000256" key="3">
    <source>
        <dbReference type="SAM" id="Phobius"/>
    </source>
</evidence>
<name>A0AAV2ZM05_PYXAD</name>
<dbReference type="SUPFAM" id="SSF56436">
    <property type="entry name" value="C-type lectin-like"/>
    <property type="match status" value="1"/>
</dbReference>
<organism evidence="5 6">
    <name type="scientific">Pyxicephalus adspersus</name>
    <name type="common">African bullfrog</name>
    <dbReference type="NCBI Taxonomy" id="30357"/>
    <lineage>
        <taxon>Eukaryota</taxon>
        <taxon>Metazoa</taxon>
        <taxon>Chordata</taxon>
        <taxon>Craniata</taxon>
        <taxon>Vertebrata</taxon>
        <taxon>Euteleostomi</taxon>
        <taxon>Amphibia</taxon>
        <taxon>Batrachia</taxon>
        <taxon>Anura</taxon>
        <taxon>Neobatrachia</taxon>
        <taxon>Ranoidea</taxon>
        <taxon>Pyxicephalidae</taxon>
        <taxon>Pyxicephalinae</taxon>
        <taxon>Pyxicephalus</taxon>
    </lineage>
</organism>